<dbReference type="Proteomes" id="UP000272003">
    <property type="component" value="Chromosome"/>
</dbReference>
<reference evidence="1 2" key="1">
    <citation type="submission" date="2018-09" db="EMBL/GenBank/DDBJ databases">
        <title>Genome sequencing of strain BHWM-4.</title>
        <authorList>
            <person name="Heo J."/>
            <person name="Kim S.-J."/>
            <person name="Kwon S.-W."/>
        </authorList>
    </citation>
    <scope>NUCLEOTIDE SEQUENCE [LARGE SCALE GENOMIC DNA]</scope>
    <source>
        <strain evidence="1 2">BHWM-4</strain>
    </source>
</reference>
<gene>
    <name evidence="1" type="ORF">D7I45_03630</name>
</gene>
<dbReference type="AlphaFoldDB" id="A0A387B095"/>
<accession>A0A387B095</accession>
<dbReference type="RefSeq" id="WP_120784396.1">
    <property type="nucleotide sequence ID" value="NZ_CP032626.1"/>
</dbReference>
<name>A0A387B095_9LACO</name>
<sequence length="94" mass="10935">MIKPEILKMAINQDNRINRAIAILKDNWFSIYDDSPFMDKMSANDVQLAKNLSKNNIINSKIDFNDYARVHKFVINNEKYMDGTAKDELLGAFY</sequence>
<dbReference type="EMBL" id="CP032626">
    <property type="protein sequence ID" value="AYF92630.1"/>
    <property type="molecule type" value="Genomic_DNA"/>
</dbReference>
<dbReference type="KEGG" id="abom:D7I45_03630"/>
<keyword evidence="2" id="KW-1185">Reference proteome</keyword>
<dbReference type="OrthoDB" id="2314884at2"/>
<protein>
    <submittedName>
        <fullName evidence="1">Uncharacterized protein</fullName>
    </submittedName>
</protein>
<organism evidence="1 2">
    <name type="scientific">Apilactobacillus bombintestini</name>
    <dbReference type="NCBI Taxonomy" id="2419772"/>
    <lineage>
        <taxon>Bacteria</taxon>
        <taxon>Bacillati</taxon>
        <taxon>Bacillota</taxon>
        <taxon>Bacilli</taxon>
        <taxon>Lactobacillales</taxon>
        <taxon>Lactobacillaceae</taxon>
        <taxon>Apilactobacillus</taxon>
    </lineage>
</organism>
<evidence type="ECO:0000313" key="2">
    <source>
        <dbReference type="Proteomes" id="UP000272003"/>
    </source>
</evidence>
<proteinExistence type="predicted"/>
<evidence type="ECO:0000313" key="1">
    <source>
        <dbReference type="EMBL" id="AYF92630.1"/>
    </source>
</evidence>